<dbReference type="GO" id="GO:0000967">
    <property type="term" value="P:rRNA 5'-end processing"/>
    <property type="evidence" value="ECO:0007669"/>
    <property type="project" value="TreeGrafter"/>
</dbReference>
<evidence type="ECO:0000256" key="3">
    <source>
        <dbReference type="ARBA" id="ARBA00022722"/>
    </source>
</evidence>
<gene>
    <name evidence="7" type="ORF">UU57_C0001G0068</name>
</gene>
<dbReference type="Pfam" id="PF04203">
    <property type="entry name" value="Sortase"/>
    <property type="match status" value="1"/>
</dbReference>
<keyword evidence="5" id="KW-0812">Transmembrane</keyword>
<dbReference type="InterPro" id="IPR023365">
    <property type="entry name" value="Sortase_dom-sf"/>
</dbReference>
<evidence type="ECO:0000256" key="2">
    <source>
        <dbReference type="ARBA" id="ARBA00022517"/>
    </source>
</evidence>
<dbReference type="SMART" id="SM00732">
    <property type="entry name" value="YqgFc"/>
    <property type="match status" value="1"/>
</dbReference>
<proteinExistence type="predicted"/>
<keyword evidence="5" id="KW-1133">Transmembrane helix</keyword>
<evidence type="ECO:0000256" key="5">
    <source>
        <dbReference type="SAM" id="Phobius"/>
    </source>
</evidence>
<dbReference type="EMBL" id="LCBD01000001">
    <property type="protein sequence ID" value="KKS05803.1"/>
    <property type="molecule type" value="Genomic_DNA"/>
</dbReference>
<dbReference type="InterPro" id="IPR012337">
    <property type="entry name" value="RNaseH-like_sf"/>
</dbReference>
<evidence type="ECO:0000256" key="4">
    <source>
        <dbReference type="ARBA" id="ARBA00022801"/>
    </source>
</evidence>
<evidence type="ECO:0000313" key="8">
    <source>
        <dbReference type="Proteomes" id="UP000034286"/>
    </source>
</evidence>
<feature type="transmembrane region" description="Helical" evidence="5">
    <location>
        <begin position="7"/>
        <end position="30"/>
    </location>
</feature>
<keyword evidence="5" id="KW-0472">Membrane</keyword>
<evidence type="ECO:0000313" key="7">
    <source>
        <dbReference type="EMBL" id="KKS05803.1"/>
    </source>
</evidence>
<dbReference type="AlphaFoldDB" id="A0A0G0YZ39"/>
<dbReference type="Gene3D" id="2.40.260.10">
    <property type="entry name" value="Sortase"/>
    <property type="match status" value="1"/>
</dbReference>
<dbReference type="InterPro" id="IPR006641">
    <property type="entry name" value="YqgF/RNaseH-like_dom"/>
</dbReference>
<keyword evidence="1" id="KW-0963">Cytoplasm</keyword>
<keyword evidence="4" id="KW-0378">Hydrolase</keyword>
<dbReference type="PANTHER" id="PTHR33317">
    <property type="entry name" value="POLYNUCLEOTIDYL TRANSFERASE, RIBONUCLEASE H-LIKE SUPERFAMILY PROTEIN"/>
    <property type="match status" value="1"/>
</dbReference>
<keyword evidence="2" id="KW-0690">Ribosome biogenesis</keyword>
<reference evidence="7 8" key="1">
    <citation type="journal article" date="2015" name="Nature">
        <title>rRNA introns, odd ribosomes, and small enigmatic genomes across a large radiation of phyla.</title>
        <authorList>
            <person name="Brown C.T."/>
            <person name="Hug L.A."/>
            <person name="Thomas B.C."/>
            <person name="Sharon I."/>
            <person name="Castelle C.J."/>
            <person name="Singh A."/>
            <person name="Wilkins M.J."/>
            <person name="Williams K.H."/>
            <person name="Banfield J.F."/>
        </authorList>
    </citation>
    <scope>NUCLEOTIDE SEQUENCE [LARGE SCALE GENOMIC DNA]</scope>
</reference>
<evidence type="ECO:0000259" key="6">
    <source>
        <dbReference type="SMART" id="SM00732"/>
    </source>
</evidence>
<dbReference type="SUPFAM" id="SSF63817">
    <property type="entry name" value="Sortase"/>
    <property type="match status" value="1"/>
</dbReference>
<sequence>MTQRTVLRLSAIVSGLSGIVILIGVIYPIVSYDSVYSQKYTKLVSPLADPDSQVQEFLTAPTKGTSDTTRASTWFTGGAKEEDFSAPTISYYEISIPKLKINSATVAIGGEDLSKSLIQYPGTALPGKRGNAAIFGHSILPIFNNPKNYISIFTMLPTLKKGDPIYINYDGVSYTYKVEEMFEVLPTDLQVLDQDDSDSFVTLVTCVPPGDPRKPKRLVVRARVVPPDQNAMKTLGIDYGRSKVGLAIAEGPLAEPWRVIRYTNAGMLDEKIKQIIDSEKIEKVVVGVSEGEMGKESERFAKGIGAETFDETLSTKDAQILSREAGIGQKKRHDMEDAYAAAIMLQNWLDS</sequence>
<dbReference type="Pfam" id="PF03652">
    <property type="entry name" value="RuvX"/>
    <property type="match status" value="1"/>
</dbReference>
<feature type="domain" description="YqgF/RNase H-like" evidence="6">
    <location>
        <begin position="232"/>
        <end position="318"/>
    </location>
</feature>
<dbReference type="GO" id="GO:0016787">
    <property type="term" value="F:hydrolase activity"/>
    <property type="evidence" value="ECO:0007669"/>
    <property type="project" value="UniProtKB-KW"/>
</dbReference>
<dbReference type="InterPro" id="IPR037027">
    <property type="entry name" value="YqgF/RNaseH-like_dom_sf"/>
</dbReference>
<evidence type="ECO:0000256" key="1">
    <source>
        <dbReference type="ARBA" id="ARBA00022490"/>
    </source>
</evidence>
<protein>
    <submittedName>
        <fullName evidence="7">Sortase family protein</fullName>
    </submittedName>
</protein>
<dbReference type="SUPFAM" id="SSF53098">
    <property type="entry name" value="Ribonuclease H-like"/>
    <property type="match status" value="1"/>
</dbReference>
<dbReference type="Proteomes" id="UP000034286">
    <property type="component" value="Unassembled WGS sequence"/>
</dbReference>
<organism evidence="7 8">
    <name type="scientific">Candidatus Woesebacteria bacterium GW2011_GWE1_41_24</name>
    <dbReference type="NCBI Taxonomy" id="1618597"/>
    <lineage>
        <taxon>Bacteria</taxon>
        <taxon>Candidatus Woeseibacteriota</taxon>
    </lineage>
</organism>
<dbReference type="CDD" id="cd16964">
    <property type="entry name" value="YqgF"/>
    <property type="match status" value="1"/>
</dbReference>
<dbReference type="NCBIfam" id="TIGR01076">
    <property type="entry name" value="sortase_fam"/>
    <property type="match status" value="1"/>
</dbReference>
<dbReference type="Gene3D" id="3.30.420.140">
    <property type="entry name" value="YqgF/RNase H-like domain"/>
    <property type="match status" value="1"/>
</dbReference>
<dbReference type="PANTHER" id="PTHR33317:SF4">
    <property type="entry name" value="POLYNUCLEOTIDYL TRANSFERASE, RIBONUCLEASE H-LIKE SUPERFAMILY PROTEIN"/>
    <property type="match status" value="1"/>
</dbReference>
<name>A0A0G0YZ39_9BACT</name>
<dbReference type="GO" id="GO:0004518">
    <property type="term" value="F:nuclease activity"/>
    <property type="evidence" value="ECO:0007669"/>
    <property type="project" value="UniProtKB-KW"/>
</dbReference>
<keyword evidence="3" id="KW-0540">Nuclease</keyword>
<comment type="caution">
    <text evidence="7">The sequence shown here is derived from an EMBL/GenBank/DDBJ whole genome shotgun (WGS) entry which is preliminary data.</text>
</comment>
<dbReference type="InterPro" id="IPR005754">
    <property type="entry name" value="Sortase"/>
</dbReference>
<accession>A0A0G0YZ39</accession>
<dbReference type="InterPro" id="IPR005227">
    <property type="entry name" value="YqgF"/>
</dbReference>